<protein>
    <submittedName>
        <fullName evidence="2">Uncharacterized protein</fullName>
    </submittedName>
</protein>
<sequence>MAAEKAPACLVRLFLAFASWLWSGGVEKKQASRWSAQWYIRVLADDKKARPQAGGEKEAGKAGGIMGEMRLGMAWMEPVLLPLAGMREARDRKPGRTRKMDWKDSF</sequence>
<name>A0A024SHC4_HYPJR</name>
<evidence type="ECO:0000313" key="3">
    <source>
        <dbReference type="Proteomes" id="UP000024376"/>
    </source>
</evidence>
<proteinExistence type="predicted"/>
<keyword evidence="1" id="KW-0732">Signal</keyword>
<organism evidence="2 3">
    <name type="scientific">Hypocrea jecorina (strain ATCC 56765 / BCRC 32924 / NRRL 11460 / Rut C-30)</name>
    <name type="common">Trichoderma reesei</name>
    <dbReference type="NCBI Taxonomy" id="1344414"/>
    <lineage>
        <taxon>Eukaryota</taxon>
        <taxon>Fungi</taxon>
        <taxon>Dikarya</taxon>
        <taxon>Ascomycota</taxon>
        <taxon>Pezizomycotina</taxon>
        <taxon>Sordariomycetes</taxon>
        <taxon>Hypocreomycetidae</taxon>
        <taxon>Hypocreales</taxon>
        <taxon>Hypocreaceae</taxon>
        <taxon>Trichoderma</taxon>
    </lineage>
</organism>
<dbReference type="KEGG" id="trr:M419DRAFT_32551"/>
<feature type="chain" id="PRO_5001533926" evidence="1">
    <location>
        <begin position="24"/>
        <end position="106"/>
    </location>
</feature>
<evidence type="ECO:0000313" key="2">
    <source>
        <dbReference type="EMBL" id="ETS05197.1"/>
    </source>
</evidence>
<feature type="signal peptide" evidence="1">
    <location>
        <begin position="1"/>
        <end position="23"/>
    </location>
</feature>
<dbReference type="Proteomes" id="UP000024376">
    <property type="component" value="Unassembled WGS sequence"/>
</dbReference>
<dbReference type="EMBL" id="KI911140">
    <property type="protein sequence ID" value="ETS05197.1"/>
    <property type="molecule type" value="Genomic_DNA"/>
</dbReference>
<dbReference type="AlphaFoldDB" id="A0A024SHC4"/>
<gene>
    <name evidence="2" type="ORF">M419DRAFT_32551</name>
</gene>
<evidence type="ECO:0000256" key="1">
    <source>
        <dbReference type="SAM" id="SignalP"/>
    </source>
</evidence>
<accession>A0A024SHC4</accession>
<dbReference type="HOGENOM" id="CLU_2225082_0_0_1"/>
<reference evidence="3" key="1">
    <citation type="journal article" date="2013" name="Ind. Biotechnol.">
        <title>Comparative genomics analysis of Trichoderma reesei strains.</title>
        <authorList>
            <person name="Koike H."/>
            <person name="Aerts A."/>
            <person name="LaButti K."/>
            <person name="Grigoriev I.V."/>
            <person name="Baker S.E."/>
        </authorList>
    </citation>
    <scope>NUCLEOTIDE SEQUENCE [LARGE SCALE GENOMIC DNA]</scope>
    <source>
        <strain evidence="3">ATCC 56765 / BCRC 32924 / NRRL 11460 / Rut C-30</strain>
    </source>
</reference>